<feature type="region of interest" description="Disordered" evidence="1">
    <location>
        <begin position="1"/>
        <end position="83"/>
    </location>
</feature>
<dbReference type="EMBL" id="UZAL01028025">
    <property type="protein sequence ID" value="VDP37803.1"/>
    <property type="molecule type" value="Genomic_DNA"/>
</dbReference>
<sequence length="83" mass="9497">MVIENIPDSSRGTNQEEAQLLHKISPHLESARPKEKRITKEHITPRNGDRYEDNEQQLDRTKKGGPEQSGLENAGQKPILPWE</sequence>
<accession>A0A183NYG4</accession>
<protein>
    <submittedName>
        <fullName evidence="2">Uncharacterized protein</fullName>
    </submittedName>
</protein>
<evidence type="ECO:0000256" key="1">
    <source>
        <dbReference type="SAM" id="MobiDB-lite"/>
    </source>
</evidence>
<feature type="compositionally biased region" description="Polar residues" evidence="1">
    <location>
        <begin position="7"/>
        <end position="17"/>
    </location>
</feature>
<dbReference type="Proteomes" id="UP000269396">
    <property type="component" value="Unassembled WGS sequence"/>
</dbReference>
<organism evidence="2 3">
    <name type="scientific">Schistosoma mattheei</name>
    <dbReference type="NCBI Taxonomy" id="31246"/>
    <lineage>
        <taxon>Eukaryota</taxon>
        <taxon>Metazoa</taxon>
        <taxon>Spiralia</taxon>
        <taxon>Lophotrochozoa</taxon>
        <taxon>Platyhelminthes</taxon>
        <taxon>Trematoda</taxon>
        <taxon>Digenea</taxon>
        <taxon>Strigeidida</taxon>
        <taxon>Schistosomatoidea</taxon>
        <taxon>Schistosomatidae</taxon>
        <taxon>Schistosoma</taxon>
    </lineage>
</organism>
<proteinExistence type="predicted"/>
<evidence type="ECO:0000313" key="2">
    <source>
        <dbReference type="EMBL" id="VDP37803.1"/>
    </source>
</evidence>
<dbReference type="AlphaFoldDB" id="A0A183NYG4"/>
<feature type="compositionally biased region" description="Basic and acidic residues" evidence="1">
    <location>
        <begin position="29"/>
        <end position="65"/>
    </location>
</feature>
<gene>
    <name evidence="2" type="ORF">SMTD_LOCUS7150</name>
</gene>
<keyword evidence="3" id="KW-1185">Reference proteome</keyword>
<reference evidence="2 3" key="1">
    <citation type="submission" date="2018-11" db="EMBL/GenBank/DDBJ databases">
        <authorList>
            <consortium name="Pathogen Informatics"/>
        </authorList>
    </citation>
    <scope>NUCLEOTIDE SEQUENCE [LARGE SCALE GENOMIC DNA]</scope>
    <source>
        <strain>Denwood</strain>
        <strain evidence="3">Zambia</strain>
    </source>
</reference>
<evidence type="ECO:0000313" key="3">
    <source>
        <dbReference type="Proteomes" id="UP000269396"/>
    </source>
</evidence>
<name>A0A183NYG4_9TREM</name>